<dbReference type="GO" id="GO:0020037">
    <property type="term" value="F:heme binding"/>
    <property type="evidence" value="ECO:0007669"/>
    <property type="project" value="InterPro"/>
</dbReference>
<dbReference type="Pfam" id="PF00067">
    <property type="entry name" value="p450"/>
    <property type="match status" value="1"/>
</dbReference>
<evidence type="ECO:0000256" key="3">
    <source>
        <dbReference type="ARBA" id="ARBA00022617"/>
    </source>
</evidence>
<dbReference type="CDD" id="cd11063">
    <property type="entry name" value="CYP52"/>
    <property type="match status" value="1"/>
</dbReference>
<dbReference type="PRINTS" id="PR00385">
    <property type="entry name" value="P450"/>
</dbReference>
<dbReference type="OrthoDB" id="1470350at2759"/>
<dbReference type="PANTHER" id="PTHR24287:SF1">
    <property type="entry name" value="P450, PUTATIVE (EUROFUNG)-RELATED"/>
    <property type="match status" value="1"/>
</dbReference>
<dbReference type="InterPro" id="IPR002401">
    <property type="entry name" value="Cyt_P450_E_grp-I"/>
</dbReference>
<dbReference type="PANTHER" id="PTHR24287">
    <property type="entry name" value="P450, PUTATIVE (EUROFUNG)-RELATED"/>
    <property type="match status" value="1"/>
</dbReference>
<dbReference type="Proteomes" id="UP000613580">
    <property type="component" value="Unassembled WGS sequence"/>
</dbReference>
<evidence type="ECO:0000256" key="9">
    <source>
        <dbReference type="RuleBase" id="RU000461"/>
    </source>
</evidence>
<evidence type="ECO:0000256" key="7">
    <source>
        <dbReference type="ARBA" id="ARBA00023033"/>
    </source>
</evidence>
<dbReference type="PROSITE" id="PS00086">
    <property type="entry name" value="CYTOCHROME_P450"/>
    <property type="match status" value="1"/>
</dbReference>
<evidence type="ECO:0008006" key="12">
    <source>
        <dbReference type="Google" id="ProtNLM"/>
    </source>
</evidence>
<keyword evidence="11" id="KW-1185">Reference proteome</keyword>
<protein>
    <recommendedName>
        <fullName evidence="12">Cytochrome P450</fullName>
    </recommendedName>
</protein>
<evidence type="ECO:0000256" key="5">
    <source>
        <dbReference type="ARBA" id="ARBA00023002"/>
    </source>
</evidence>
<dbReference type="Gene3D" id="1.10.630.10">
    <property type="entry name" value="Cytochrome P450"/>
    <property type="match status" value="1"/>
</dbReference>
<dbReference type="InterPro" id="IPR036396">
    <property type="entry name" value="Cyt_P450_sf"/>
</dbReference>
<feature type="binding site" description="axial binding residue" evidence="8">
    <location>
        <position position="573"/>
    </location>
    <ligand>
        <name>heme</name>
        <dbReference type="ChEBI" id="CHEBI:30413"/>
    </ligand>
    <ligandPart>
        <name>Fe</name>
        <dbReference type="ChEBI" id="CHEBI:18248"/>
    </ligandPart>
</feature>
<keyword evidence="7 9" id="KW-0503">Monooxygenase</keyword>
<keyword evidence="6 8" id="KW-0408">Iron</keyword>
<gene>
    <name evidence="10" type="ORF">HMN09_01317500</name>
</gene>
<evidence type="ECO:0000313" key="11">
    <source>
        <dbReference type="Proteomes" id="UP000613580"/>
    </source>
</evidence>
<dbReference type="GO" id="GO:0005506">
    <property type="term" value="F:iron ion binding"/>
    <property type="evidence" value="ECO:0007669"/>
    <property type="project" value="InterPro"/>
</dbReference>
<dbReference type="PRINTS" id="PR00463">
    <property type="entry name" value="EP450I"/>
</dbReference>
<keyword evidence="4 8" id="KW-0479">Metal-binding</keyword>
<proteinExistence type="inferred from homology"/>
<name>A0A8H6S0K9_MYCCL</name>
<dbReference type="GO" id="GO:0004497">
    <property type="term" value="F:monooxygenase activity"/>
    <property type="evidence" value="ECO:0007669"/>
    <property type="project" value="UniProtKB-KW"/>
</dbReference>
<dbReference type="InterPro" id="IPR001128">
    <property type="entry name" value="Cyt_P450"/>
</dbReference>
<dbReference type="EMBL" id="JACAZE010000027">
    <property type="protein sequence ID" value="KAF7290123.1"/>
    <property type="molecule type" value="Genomic_DNA"/>
</dbReference>
<keyword evidence="3 8" id="KW-0349">Heme</keyword>
<dbReference type="SUPFAM" id="SSF48264">
    <property type="entry name" value="Cytochrome P450"/>
    <property type="match status" value="1"/>
</dbReference>
<sequence>MRGSLSDEPTPAIQTKPCNLIDKPASRIALNILNYFDVMKGIKMATSSNKLHQTCQPSRQAHFFSHAASQRSSSRRWVSSFCANALVLLSTIPLVATVRIWNAIFRDWRDARANGAVLPPTKPSLIGGLDLLKEGVMNADKIYPGEGLAVLTDKMGPIVNLRILFENRILTAEPEYIKAMLATQFSSFEKGADQRGFFADLLGTGVFLADGDLWKFHRGMTRPFFKRERVSDFALFDRYSLAAIDTIKQRLRSGFAVDFQDVITRFAMDASGEFLFGYDARTLEAGLPYPYNALKTTGRETALDADHEKSLEFARALNRAQDAAMRRGPVGPVWPLFEFWSNKILREMGTVREFLDPILQRAIGGKAGSVAVNSATTEENLEKMVAQNVVKDREVQEGETLVEHLLHYTQDQTILRDEILNIGLAGRDTTSSLLTFVIYMLTAHPHVLAKLRAEVLEVVGPNAAPTHEMIREMKYMRAVLNETLRLYPPVPLNMRSSAEAVVLPPVKPGEKPFYIPANTKVPFATIVMHRRPDLWGPDALQWDPERFIDQRLHKYLTPNPFIFLPFSAGPRICLGQQFAYHETSVFLVRFLQAFSGVSLDMAAQPPESYPPAEWKDPEKDPLSWKRGERLFVKSHLTLYVNGGVWVRMQEAEQE</sequence>
<evidence type="ECO:0000313" key="10">
    <source>
        <dbReference type="EMBL" id="KAF7290123.1"/>
    </source>
</evidence>
<dbReference type="GO" id="GO:0016705">
    <property type="term" value="F:oxidoreductase activity, acting on paired donors, with incorporation or reduction of molecular oxygen"/>
    <property type="evidence" value="ECO:0007669"/>
    <property type="project" value="InterPro"/>
</dbReference>
<evidence type="ECO:0000256" key="4">
    <source>
        <dbReference type="ARBA" id="ARBA00022723"/>
    </source>
</evidence>
<comment type="similarity">
    <text evidence="2 9">Belongs to the cytochrome P450 family.</text>
</comment>
<evidence type="ECO:0000256" key="2">
    <source>
        <dbReference type="ARBA" id="ARBA00010617"/>
    </source>
</evidence>
<keyword evidence="5 9" id="KW-0560">Oxidoreductase</keyword>
<comment type="caution">
    <text evidence="10">The sequence shown here is derived from an EMBL/GenBank/DDBJ whole genome shotgun (WGS) entry which is preliminary data.</text>
</comment>
<dbReference type="InterPro" id="IPR047146">
    <property type="entry name" value="Cyt_P450_E_CYP52_fungi"/>
</dbReference>
<evidence type="ECO:0000256" key="1">
    <source>
        <dbReference type="ARBA" id="ARBA00001971"/>
    </source>
</evidence>
<evidence type="ECO:0000256" key="8">
    <source>
        <dbReference type="PIRSR" id="PIRSR602401-1"/>
    </source>
</evidence>
<evidence type="ECO:0000256" key="6">
    <source>
        <dbReference type="ARBA" id="ARBA00023004"/>
    </source>
</evidence>
<comment type="cofactor">
    <cofactor evidence="1 8">
        <name>heme</name>
        <dbReference type="ChEBI" id="CHEBI:30413"/>
    </cofactor>
</comment>
<dbReference type="InterPro" id="IPR017972">
    <property type="entry name" value="Cyt_P450_CS"/>
</dbReference>
<reference evidence="10" key="1">
    <citation type="submission" date="2020-05" db="EMBL/GenBank/DDBJ databases">
        <title>Mycena genomes resolve the evolution of fungal bioluminescence.</title>
        <authorList>
            <person name="Tsai I.J."/>
        </authorList>
    </citation>
    <scope>NUCLEOTIDE SEQUENCE</scope>
    <source>
        <strain evidence="10">110903Hualien_Pintung</strain>
    </source>
</reference>
<dbReference type="AlphaFoldDB" id="A0A8H6S0K9"/>
<accession>A0A8H6S0K9</accession>
<organism evidence="10 11">
    <name type="scientific">Mycena chlorophos</name>
    <name type="common">Agaric fungus</name>
    <name type="synonym">Agaricus chlorophos</name>
    <dbReference type="NCBI Taxonomy" id="658473"/>
    <lineage>
        <taxon>Eukaryota</taxon>
        <taxon>Fungi</taxon>
        <taxon>Dikarya</taxon>
        <taxon>Basidiomycota</taxon>
        <taxon>Agaricomycotina</taxon>
        <taxon>Agaricomycetes</taxon>
        <taxon>Agaricomycetidae</taxon>
        <taxon>Agaricales</taxon>
        <taxon>Marasmiineae</taxon>
        <taxon>Mycenaceae</taxon>
        <taxon>Mycena</taxon>
    </lineage>
</organism>